<evidence type="ECO:0000256" key="3">
    <source>
        <dbReference type="ARBA" id="ARBA00022692"/>
    </source>
</evidence>
<dbReference type="SUPFAM" id="SSF144091">
    <property type="entry name" value="Rhomboid-like"/>
    <property type="match status" value="1"/>
</dbReference>
<keyword evidence="4" id="KW-0378">Hydrolase</keyword>
<feature type="transmembrane region" description="Helical" evidence="7">
    <location>
        <begin position="12"/>
        <end position="30"/>
    </location>
</feature>
<dbReference type="GO" id="GO:0006508">
    <property type="term" value="P:proteolysis"/>
    <property type="evidence" value="ECO:0007669"/>
    <property type="project" value="UniProtKB-KW"/>
</dbReference>
<dbReference type="Gene3D" id="1.20.1540.10">
    <property type="entry name" value="Rhomboid-like"/>
    <property type="match status" value="1"/>
</dbReference>
<keyword evidence="3 7" id="KW-0812">Transmembrane</keyword>
<keyword evidence="6 7" id="KW-0472">Membrane</keyword>
<evidence type="ECO:0000256" key="2">
    <source>
        <dbReference type="ARBA" id="ARBA00009045"/>
    </source>
</evidence>
<dbReference type="PANTHER" id="PTHR43731">
    <property type="entry name" value="RHOMBOID PROTEASE"/>
    <property type="match status" value="1"/>
</dbReference>
<feature type="transmembrane region" description="Helical" evidence="7">
    <location>
        <begin position="165"/>
        <end position="188"/>
    </location>
</feature>
<evidence type="ECO:0000259" key="8">
    <source>
        <dbReference type="Pfam" id="PF01694"/>
    </source>
</evidence>
<dbReference type="InterPro" id="IPR035952">
    <property type="entry name" value="Rhomboid-like_sf"/>
</dbReference>
<evidence type="ECO:0000256" key="5">
    <source>
        <dbReference type="ARBA" id="ARBA00022989"/>
    </source>
</evidence>
<comment type="subcellular location">
    <subcellularLocation>
        <location evidence="1">Membrane</location>
        <topology evidence="1">Multi-pass membrane protein</topology>
    </subcellularLocation>
</comment>
<organism evidence="9 10">
    <name type="scientific">Riemerella anatipestifer</name>
    <name type="common">Moraxella anatipestifer</name>
    <dbReference type="NCBI Taxonomy" id="34085"/>
    <lineage>
        <taxon>Bacteria</taxon>
        <taxon>Pseudomonadati</taxon>
        <taxon>Bacteroidota</taxon>
        <taxon>Flavobacteriia</taxon>
        <taxon>Flavobacteriales</taxon>
        <taxon>Weeksellaceae</taxon>
        <taxon>Riemerella</taxon>
    </lineage>
</organism>
<dbReference type="InterPro" id="IPR022764">
    <property type="entry name" value="Peptidase_S54_rhomboid_dom"/>
</dbReference>
<comment type="similarity">
    <text evidence="2">Belongs to the peptidase S54 family.</text>
</comment>
<keyword evidence="5 7" id="KW-1133">Transmembrane helix</keyword>
<dbReference type="InterPro" id="IPR050925">
    <property type="entry name" value="Rhomboid_protease_S54"/>
</dbReference>
<dbReference type="Proteomes" id="UP000189883">
    <property type="component" value="Chromosome"/>
</dbReference>
<name>A0A1S7DS97_RIEAN</name>
<feature type="transmembrane region" description="Helical" evidence="7">
    <location>
        <begin position="50"/>
        <end position="73"/>
    </location>
</feature>
<sequence>MFQNIPPITRNLIIINVVVFILGYFLPAGIENFLPAYFPLSPNFRSWQIITHMFMHGGFTHLLFNMIGLWSFGSVLERALGEKKYLTLYFFSGLGAFILFNVWNYYHFYQLTSSLHQQGVDLASVFRGANLNNPSLNIRAIFGRSDEVAQLQQFLITPMVGASGAIFGVLAAFAVAYPNAGIMILFIPFPIKAKILFPIIIAGSIYLGFTQMAGDNVAHFAHLGGALVGYILIKMWSRNRFRIQ</sequence>
<dbReference type="AlphaFoldDB" id="A0A1S7DS97"/>
<evidence type="ECO:0000256" key="6">
    <source>
        <dbReference type="ARBA" id="ARBA00023136"/>
    </source>
</evidence>
<evidence type="ECO:0000256" key="1">
    <source>
        <dbReference type="ARBA" id="ARBA00004141"/>
    </source>
</evidence>
<feature type="domain" description="Peptidase S54 rhomboid" evidence="8">
    <location>
        <begin position="45"/>
        <end position="235"/>
    </location>
</feature>
<reference evidence="9 10" key="1">
    <citation type="submission" date="2015-06" db="EMBL/GenBank/DDBJ databases">
        <title>R. anatipestifer strain HXb2 is the most virulent strain so far, and the genome sequence would help us uncover the pathogenesis.</title>
        <authorList>
            <person name="Hu Q."/>
            <person name="Qi J."/>
            <person name="Bo H."/>
            <person name="Liu G."/>
            <person name="Tao M."/>
            <person name="Ding Y."/>
            <person name="Xue Y."/>
        </authorList>
    </citation>
    <scope>NUCLEOTIDE SEQUENCE [LARGE SCALE GENOMIC DNA]</scope>
    <source>
        <strain evidence="9 10">HXb2</strain>
    </source>
</reference>
<accession>A0A1S7DS97</accession>
<feature type="transmembrane region" description="Helical" evidence="7">
    <location>
        <begin position="85"/>
        <end position="106"/>
    </location>
</feature>
<dbReference type="EMBL" id="CP011859">
    <property type="protein sequence ID" value="AQY21921.1"/>
    <property type="molecule type" value="Genomic_DNA"/>
</dbReference>
<keyword evidence="9" id="KW-0645">Protease</keyword>
<protein>
    <submittedName>
        <fullName evidence="9">Rhomboid protease AarA</fullName>
    </submittedName>
</protein>
<feature type="transmembrane region" description="Helical" evidence="7">
    <location>
        <begin position="220"/>
        <end position="237"/>
    </location>
</feature>
<dbReference type="Pfam" id="PF01694">
    <property type="entry name" value="Rhomboid"/>
    <property type="match status" value="1"/>
</dbReference>
<dbReference type="GO" id="GO:0004252">
    <property type="term" value="F:serine-type endopeptidase activity"/>
    <property type="evidence" value="ECO:0007669"/>
    <property type="project" value="InterPro"/>
</dbReference>
<dbReference type="GO" id="GO:0016020">
    <property type="term" value="C:membrane"/>
    <property type="evidence" value="ECO:0007669"/>
    <property type="project" value="UniProtKB-SubCell"/>
</dbReference>
<evidence type="ECO:0000313" key="9">
    <source>
        <dbReference type="EMBL" id="AQY21921.1"/>
    </source>
</evidence>
<gene>
    <name evidence="9" type="primary">aarA</name>
    <name evidence="9" type="ORF">AB406_0971</name>
</gene>
<feature type="transmembrane region" description="Helical" evidence="7">
    <location>
        <begin position="195"/>
        <end position="214"/>
    </location>
</feature>
<evidence type="ECO:0000313" key="10">
    <source>
        <dbReference type="Proteomes" id="UP000189883"/>
    </source>
</evidence>
<proteinExistence type="inferred from homology"/>
<dbReference type="RefSeq" id="WP_079207183.1">
    <property type="nucleotide sequence ID" value="NZ_CP011859.1"/>
</dbReference>
<evidence type="ECO:0000256" key="4">
    <source>
        <dbReference type="ARBA" id="ARBA00022801"/>
    </source>
</evidence>
<evidence type="ECO:0000256" key="7">
    <source>
        <dbReference type="SAM" id="Phobius"/>
    </source>
</evidence>
<dbReference type="PANTHER" id="PTHR43731:SF14">
    <property type="entry name" value="PRESENILIN-ASSOCIATED RHOMBOID-LIKE PROTEIN, MITOCHONDRIAL"/>
    <property type="match status" value="1"/>
</dbReference>